<name>A0A8X6L9U6_TRICU</name>
<dbReference type="AlphaFoldDB" id="A0A8X6L9U6"/>
<evidence type="ECO:0000313" key="2">
    <source>
        <dbReference type="Proteomes" id="UP000887116"/>
    </source>
</evidence>
<dbReference type="EMBL" id="BMAO01005506">
    <property type="protein sequence ID" value="GFR01840.1"/>
    <property type="molecule type" value="Genomic_DNA"/>
</dbReference>
<reference evidence="1" key="1">
    <citation type="submission" date="2020-07" db="EMBL/GenBank/DDBJ databases">
        <title>Multicomponent nature underlies the extraordinary mechanical properties of spider dragline silk.</title>
        <authorList>
            <person name="Kono N."/>
            <person name="Nakamura H."/>
            <person name="Mori M."/>
            <person name="Yoshida Y."/>
            <person name="Ohtoshi R."/>
            <person name="Malay A.D."/>
            <person name="Moran D.A.P."/>
            <person name="Tomita M."/>
            <person name="Numata K."/>
            <person name="Arakawa K."/>
        </authorList>
    </citation>
    <scope>NUCLEOTIDE SEQUENCE</scope>
</reference>
<gene>
    <name evidence="1" type="ORF">TNCT_710051</name>
</gene>
<protein>
    <submittedName>
        <fullName evidence="1">Uncharacterized protein</fullName>
    </submittedName>
</protein>
<dbReference type="Proteomes" id="UP000887116">
    <property type="component" value="Unassembled WGS sequence"/>
</dbReference>
<sequence>MWKSSVMLVPHGAAQRRRNMRCVKKFGQDSLQEDQIYLTIQSNRQKVKSKEIFSKNVGLNIDRGTLISCKWTKMQRIANDDF</sequence>
<evidence type="ECO:0000313" key="1">
    <source>
        <dbReference type="EMBL" id="GFR01840.1"/>
    </source>
</evidence>
<proteinExistence type="predicted"/>
<comment type="caution">
    <text evidence="1">The sequence shown here is derived from an EMBL/GenBank/DDBJ whole genome shotgun (WGS) entry which is preliminary data.</text>
</comment>
<accession>A0A8X6L9U6</accession>
<keyword evidence="2" id="KW-1185">Reference proteome</keyword>
<organism evidence="1 2">
    <name type="scientific">Trichonephila clavata</name>
    <name type="common">Joro spider</name>
    <name type="synonym">Nephila clavata</name>
    <dbReference type="NCBI Taxonomy" id="2740835"/>
    <lineage>
        <taxon>Eukaryota</taxon>
        <taxon>Metazoa</taxon>
        <taxon>Ecdysozoa</taxon>
        <taxon>Arthropoda</taxon>
        <taxon>Chelicerata</taxon>
        <taxon>Arachnida</taxon>
        <taxon>Araneae</taxon>
        <taxon>Araneomorphae</taxon>
        <taxon>Entelegynae</taxon>
        <taxon>Araneoidea</taxon>
        <taxon>Nephilidae</taxon>
        <taxon>Trichonephila</taxon>
    </lineage>
</organism>